<dbReference type="AlphaFoldDB" id="A0A1B0DJV0"/>
<reference evidence="1" key="1">
    <citation type="submission" date="2022-08" db="UniProtKB">
        <authorList>
            <consortium name="EnsemblMetazoa"/>
        </authorList>
    </citation>
    <scope>IDENTIFICATION</scope>
    <source>
        <strain evidence="1">Israel</strain>
    </source>
</reference>
<evidence type="ECO:0008006" key="3">
    <source>
        <dbReference type="Google" id="ProtNLM"/>
    </source>
</evidence>
<dbReference type="EMBL" id="AJVK01001107">
    <property type="status" value="NOT_ANNOTATED_CDS"/>
    <property type="molecule type" value="Genomic_DNA"/>
</dbReference>
<dbReference type="VEuPathDB" id="VectorBase:PPAI008524"/>
<evidence type="ECO:0000313" key="2">
    <source>
        <dbReference type="Proteomes" id="UP000092462"/>
    </source>
</evidence>
<dbReference type="EnsemblMetazoa" id="PPAI008524-RA">
    <property type="protein sequence ID" value="PPAI008524-PA"/>
    <property type="gene ID" value="PPAI008524"/>
</dbReference>
<protein>
    <recommendedName>
        <fullName evidence="3">Endonuclease/exonuclease/phosphatase domain-containing protein</fullName>
    </recommendedName>
</protein>
<dbReference type="InterPro" id="IPR036691">
    <property type="entry name" value="Endo/exonu/phosph_ase_sf"/>
</dbReference>
<dbReference type="InterPro" id="IPR052560">
    <property type="entry name" value="RdDP_mobile_element"/>
</dbReference>
<proteinExistence type="predicted"/>
<evidence type="ECO:0000313" key="1">
    <source>
        <dbReference type="EnsemblMetazoa" id="PPAI008524-PA"/>
    </source>
</evidence>
<dbReference type="Gene3D" id="3.60.10.10">
    <property type="entry name" value="Endonuclease/exonuclease/phosphatase"/>
    <property type="match status" value="1"/>
</dbReference>
<organism evidence="1 2">
    <name type="scientific">Phlebotomus papatasi</name>
    <name type="common">Sandfly</name>
    <dbReference type="NCBI Taxonomy" id="29031"/>
    <lineage>
        <taxon>Eukaryota</taxon>
        <taxon>Metazoa</taxon>
        <taxon>Ecdysozoa</taxon>
        <taxon>Arthropoda</taxon>
        <taxon>Hexapoda</taxon>
        <taxon>Insecta</taxon>
        <taxon>Pterygota</taxon>
        <taxon>Neoptera</taxon>
        <taxon>Endopterygota</taxon>
        <taxon>Diptera</taxon>
        <taxon>Nematocera</taxon>
        <taxon>Psychodoidea</taxon>
        <taxon>Psychodidae</taxon>
        <taxon>Phlebotomus</taxon>
        <taxon>Phlebotomus</taxon>
    </lineage>
</organism>
<dbReference type="Proteomes" id="UP000092462">
    <property type="component" value="Unassembled WGS sequence"/>
</dbReference>
<name>A0A1B0DJV0_PHLPP</name>
<dbReference type="SUPFAM" id="SSF56219">
    <property type="entry name" value="DNase I-like"/>
    <property type="match status" value="1"/>
</dbReference>
<dbReference type="PANTHER" id="PTHR36688:SF1">
    <property type="entry name" value="ENDONUCLEASE_EXONUCLEASE_PHOSPHATASE DOMAIN-CONTAINING PROTEIN"/>
    <property type="match status" value="1"/>
</dbReference>
<keyword evidence="2" id="KW-1185">Reference proteome</keyword>
<sequence length="121" mass="13327">MRANKIDLIALQETHTKDDDDLKRRGNIPGYSLVAALHSQTHGVATYAQTNICDINVLLAATVNAVQVIVIELCGVKVLNVYKPPNVAWADPPMPRFQHPTIYVVIPTYGGMELVMVMESL</sequence>
<dbReference type="VEuPathDB" id="VectorBase:PPAPM1_003333"/>
<accession>A0A1B0DJV0</accession>
<dbReference type="PANTHER" id="PTHR36688">
    <property type="entry name" value="ENDO/EXONUCLEASE/PHOSPHATASE DOMAIN-CONTAINING PROTEIN"/>
    <property type="match status" value="1"/>
</dbReference>